<dbReference type="AlphaFoldDB" id="A0A166P9Y2"/>
<reference evidence="4 5" key="1">
    <citation type="journal article" date="2016" name="Mol. Biol. Evol.">
        <title>Comparative Genomics of Early-Diverging Mushroom-Forming Fungi Provides Insights into the Origins of Lignocellulose Decay Capabilities.</title>
        <authorList>
            <person name="Nagy L.G."/>
            <person name="Riley R."/>
            <person name="Tritt A."/>
            <person name="Adam C."/>
            <person name="Daum C."/>
            <person name="Floudas D."/>
            <person name="Sun H."/>
            <person name="Yadav J.S."/>
            <person name="Pangilinan J."/>
            <person name="Larsson K.H."/>
            <person name="Matsuura K."/>
            <person name="Barry K."/>
            <person name="Labutti K."/>
            <person name="Kuo R."/>
            <person name="Ohm R.A."/>
            <person name="Bhattacharya S.S."/>
            <person name="Shirouzu T."/>
            <person name="Yoshinaga Y."/>
            <person name="Martin F.M."/>
            <person name="Grigoriev I.V."/>
            <person name="Hibbett D.S."/>
        </authorList>
    </citation>
    <scope>NUCLEOTIDE SEQUENCE [LARGE SCALE GENOMIC DNA]</scope>
    <source>
        <strain evidence="4 5">CBS 109695</strain>
    </source>
</reference>
<name>A0A166P9Y2_9AGAM</name>
<evidence type="ECO:0000313" key="4">
    <source>
        <dbReference type="EMBL" id="KZP25880.1"/>
    </source>
</evidence>
<keyword evidence="1" id="KW-0677">Repeat</keyword>
<dbReference type="InterPro" id="IPR007111">
    <property type="entry name" value="NACHT_NTPase"/>
</dbReference>
<evidence type="ECO:0000256" key="2">
    <source>
        <dbReference type="SAM" id="MobiDB-lite"/>
    </source>
</evidence>
<dbReference type="PANTHER" id="PTHR10039:SF16">
    <property type="entry name" value="GPI INOSITOL-DEACYLASE"/>
    <property type="match status" value="1"/>
</dbReference>
<dbReference type="Pfam" id="PF24883">
    <property type="entry name" value="NPHP3_N"/>
    <property type="match status" value="1"/>
</dbReference>
<dbReference type="Proteomes" id="UP000076532">
    <property type="component" value="Unassembled WGS sequence"/>
</dbReference>
<dbReference type="OrthoDB" id="194358at2759"/>
<feature type="compositionally biased region" description="Basic and acidic residues" evidence="2">
    <location>
        <begin position="1"/>
        <end position="12"/>
    </location>
</feature>
<keyword evidence="5" id="KW-1185">Reference proteome</keyword>
<gene>
    <name evidence="4" type="ORF">FIBSPDRAFT_929074</name>
</gene>
<evidence type="ECO:0000313" key="5">
    <source>
        <dbReference type="Proteomes" id="UP000076532"/>
    </source>
</evidence>
<protein>
    <recommendedName>
        <fullName evidence="3">NACHT domain-containing protein</fullName>
    </recommendedName>
</protein>
<dbReference type="InterPro" id="IPR056884">
    <property type="entry name" value="NPHP3-like_N"/>
</dbReference>
<organism evidence="4 5">
    <name type="scientific">Athelia psychrophila</name>
    <dbReference type="NCBI Taxonomy" id="1759441"/>
    <lineage>
        <taxon>Eukaryota</taxon>
        <taxon>Fungi</taxon>
        <taxon>Dikarya</taxon>
        <taxon>Basidiomycota</taxon>
        <taxon>Agaricomycotina</taxon>
        <taxon>Agaricomycetes</taxon>
        <taxon>Agaricomycetidae</taxon>
        <taxon>Atheliales</taxon>
        <taxon>Atheliaceae</taxon>
        <taxon>Athelia</taxon>
    </lineage>
</organism>
<dbReference type="InterPro" id="IPR027417">
    <property type="entry name" value="P-loop_NTPase"/>
</dbReference>
<evidence type="ECO:0000256" key="1">
    <source>
        <dbReference type="ARBA" id="ARBA00022737"/>
    </source>
</evidence>
<dbReference type="EMBL" id="KV417518">
    <property type="protein sequence ID" value="KZP25880.1"/>
    <property type="molecule type" value="Genomic_DNA"/>
</dbReference>
<dbReference type="SUPFAM" id="SSF52540">
    <property type="entry name" value="P-loop containing nucleoside triphosphate hydrolases"/>
    <property type="match status" value="1"/>
</dbReference>
<sequence length="395" mass="44432">MSETGKAQRDDMPASSTEGYDDRLRGEEEKDHRSRTVLDTSSAPSHPSMPSFKTIGTFGHASVINVGRDININVNSLDEDEEIEKKQIEIEKKKKDKEICHWLAAPDPTANYHAAREIHHTQTDLWFIHDEKFGRWKKIPNRPLWLSGSPGCGKTIIISCVIDELDRHCQDQASSAHTYFFFDARNAESNLSLHDKFIRSLILQLWHQLHRMPAALSDIYGGGPMHPQPSTSILEDILRAVIGEYEHVYIVIDALDECTDRHKLLTWIKNISCREGTVLHMVFSSRRESDIIDHMAVIRSLENMHFAGGSANPDIVDYVNGKLSEKPKWSPEVVMIVKHALIQGADGRQVNLLPMGGFATRRVASMPQFMEPKAAARGPAGRFGAKLRKAPMQGS</sequence>
<dbReference type="Gene3D" id="3.40.50.300">
    <property type="entry name" value="P-loop containing nucleotide triphosphate hydrolases"/>
    <property type="match status" value="1"/>
</dbReference>
<feature type="region of interest" description="Disordered" evidence="2">
    <location>
        <begin position="1"/>
        <end position="54"/>
    </location>
</feature>
<dbReference type="STRING" id="436010.A0A166P9Y2"/>
<proteinExistence type="predicted"/>
<dbReference type="PANTHER" id="PTHR10039">
    <property type="entry name" value="AMELOGENIN"/>
    <property type="match status" value="1"/>
</dbReference>
<accession>A0A166P9Y2</accession>
<feature type="compositionally biased region" description="Basic and acidic residues" evidence="2">
    <location>
        <begin position="20"/>
        <end position="36"/>
    </location>
</feature>
<evidence type="ECO:0000259" key="3">
    <source>
        <dbReference type="PROSITE" id="PS50837"/>
    </source>
</evidence>
<feature type="domain" description="NACHT" evidence="3">
    <location>
        <begin position="142"/>
        <end position="257"/>
    </location>
</feature>
<dbReference type="PROSITE" id="PS50837">
    <property type="entry name" value="NACHT"/>
    <property type="match status" value="1"/>
</dbReference>